<organism evidence="2 3">
    <name type="scientific">Verticillium longisporum</name>
    <name type="common">Verticillium dahliae var. longisporum</name>
    <dbReference type="NCBI Taxonomy" id="100787"/>
    <lineage>
        <taxon>Eukaryota</taxon>
        <taxon>Fungi</taxon>
        <taxon>Dikarya</taxon>
        <taxon>Ascomycota</taxon>
        <taxon>Pezizomycotina</taxon>
        <taxon>Sordariomycetes</taxon>
        <taxon>Hypocreomycetidae</taxon>
        <taxon>Glomerellales</taxon>
        <taxon>Plectosphaerellaceae</taxon>
        <taxon>Verticillium</taxon>
    </lineage>
</organism>
<dbReference type="SUPFAM" id="SSF49503">
    <property type="entry name" value="Cupredoxins"/>
    <property type="match status" value="1"/>
</dbReference>
<name>A0A0G4LGI8_VERLO</name>
<dbReference type="Proteomes" id="UP000045706">
    <property type="component" value="Unassembled WGS sequence"/>
</dbReference>
<dbReference type="Gene3D" id="2.60.40.420">
    <property type="entry name" value="Cupredoxins - blue copper proteins"/>
    <property type="match status" value="1"/>
</dbReference>
<dbReference type="PANTHER" id="PTHR34883:SF15">
    <property type="entry name" value="EXTRACELLULAR SERINE-RICH PROTEIN"/>
    <property type="match status" value="1"/>
</dbReference>
<dbReference type="Pfam" id="PF02298">
    <property type="entry name" value="Cu_bind_like"/>
    <property type="match status" value="1"/>
</dbReference>
<sequence length="264" mass="26902">MDAAIQSCFPPSHPISPINHFNQSSQSKYTIILSPQLYTFTHPHTSTKMHAAVLLALPFLAPAAAQAAGGGSGSSIPGVHVVKVGESGLTFDPAEVTAAVGDVVEFHFYPQAHSVAQSSFDSPCQPLNTTGFFSGPVRVQSGVSDQVFSVTVENTNPQWYYCATGQHCQNGMVGVINAPANNNQRTLQAYAQAAANAQSNVAPSATGGGSLGAAATAAPSAASGSARPSSSSAPSAGMEAHGEIRWGMLTMGVAVAGFIGGLMI</sequence>
<dbReference type="InterPro" id="IPR008972">
    <property type="entry name" value="Cupredoxin"/>
</dbReference>
<reference evidence="3" key="1">
    <citation type="submission" date="2015-05" db="EMBL/GenBank/DDBJ databases">
        <authorList>
            <person name="Fogelqvist Johan"/>
        </authorList>
    </citation>
    <scope>NUCLEOTIDE SEQUENCE [LARGE SCALE GENOMIC DNA]</scope>
</reference>
<evidence type="ECO:0000313" key="3">
    <source>
        <dbReference type="Proteomes" id="UP000045706"/>
    </source>
</evidence>
<proteinExistence type="predicted"/>
<dbReference type="AlphaFoldDB" id="A0A0G4LGI8"/>
<dbReference type="CDD" id="cd00920">
    <property type="entry name" value="Cupredoxin"/>
    <property type="match status" value="1"/>
</dbReference>
<evidence type="ECO:0000259" key="1">
    <source>
        <dbReference type="Pfam" id="PF02298"/>
    </source>
</evidence>
<feature type="domain" description="Phytocyanin" evidence="1">
    <location>
        <begin position="97"/>
        <end position="172"/>
    </location>
</feature>
<gene>
    <name evidence="2" type="ORF">BN1723_012231</name>
</gene>
<dbReference type="PANTHER" id="PTHR34883">
    <property type="entry name" value="SERINE-RICH PROTEIN, PUTATIVE-RELATED-RELATED"/>
    <property type="match status" value="1"/>
</dbReference>
<dbReference type="InterPro" id="IPR052953">
    <property type="entry name" value="Ser-rich/MCO-related"/>
</dbReference>
<protein>
    <recommendedName>
        <fullName evidence="1">Phytocyanin domain-containing protein</fullName>
    </recommendedName>
</protein>
<evidence type="ECO:0000313" key="2">
    <source>
        <dbReference type="EMBL" id="CRK21024.1"/>
    </source>
</evidence>
<dbReference type="EMBL" id="CVQI01011447">
    <property type="protein sequence ID" value="CRK21024.1"/>
    <property type="molecule type" value="Genomic_DNA"/>
</dbReference>
<dbReference type="InterPro" id="IPR003245">
    <property type="entry name" value="Phytocyanin_dom"/>
</dbReference>
<accession>A0A0G4LGI8</accession>
<dbReference type="GO" id="GO:0009055">
    <property type="term" value="F:electron transfer activity"/>
    <property type="evidence" value="ECO:0007669"/>
    <property type="project" value="InterPro"/>
</dbReference>